<evidence type="ECO:0000313" key="4">
    <source>
        <dbReference type="Proteomes" id="UP000295515"/>
    </source>
</evidence>
<dbReference type="GO" id="GO:0006221">
    <property type="term" value="P:pyrimidine nucleotide biosynthetic process"/>
    <property type="evidence" value="ECO:0007669"/>
    <property type="project" value="InterPro"/>
</dbReference>
<dbReference type="InterPro" id="IPR012165">
    <property type="entry name" value="Cyt_c3_hydrogenase_gsu"/>
</dbReference>
<feature type="binding site" evidence="1">
    <location>
        <position position="232"/>
    </location>
    <ligand>
        <name>[2Fe-2S] cluster</name>
        <dbReference type="ChEBI" id="CHEBI:190135"/>
    </ligand>
</feature>
<dbReference type="InterPro" id="IPR017927">
    <property type="entry name" value="FAD-bd_FR_type"/>
</dbReference>
<dbReference type="GO" id="GO:0016491">
    <property type="term" value="F:oxidoreductase activity"/>
    <property type="evidence" value="ECO:0007669"/>
    <property type="project" value="InterPro"/>
</dbReference>
<keyword evidence="4" id="KW-1185">Reference proteome</keyword>
<evidence type="ECO:0000259" key="2">
    <source>
        <dbReference type="PROSITE" id="PS51384"/>
    </source>
</evidence>
<protein>
    <submittedName>
        <fullName evidence="3">Anaerobic sulfite reductase subunit B</fullName>
    </submittedName>
</protein>
<dbReference type="InterPro" id="IPR019480">
    <property type="entry name" value="Dihydroorotate_DH_Fe-S-bd"/>
</dbReference>
<keyword evidence="1" id="KW-0479">Metal-binding</keyword>
<dbReference type="Gene3D" id="2.40.30.10">
    <property type="entry name" value="Translation factors"/>
    <property type="match status" value="1"/>
</dbReference>
<evidence type="ECO:0000256" key="1">
    <source>
        <dbReference type="PIRSR" id="PIRSR006816-2"/>
    </source>
</evidence>
<keyword evidence="1" id="KW-0001">2Fe-2S</keyword>
<keyword evidence="1" id="KW-0408">Iron</keyword>
<feature type="binding site" evidence="1">
    <location>
        <position position="248"/>
    </location>
    <ligand>
        <name>[2Fe-2S] cluster</name>
        <dbReference type="ChEBI" id="CHEBI:190135"/>
    </ligand>
</feature>
<dbReference type="InterPro" id="IPR039261">
    <property type="entry name" value="FNR_nucleotide-bd"/>
</dbReference>
<dbReference type="InterPro" id="IPR014260">
    <property type="entry name" value="Sulphite_reductase_B"/>
</dbReference>
<dbReference type="GO" id="GO:0050660">
    <property type="term" value="F:flavin adenine dinucleotide binding"/>
    <property type="evidence" value="ECO:0007669"/>
    <property type="project" value="InterPro"/>
</dbReference>
<gene>
    <name evidence="3" type="ORF">EDD60_1414</name>
</gene>
<dbReference type="EMBL" id="SMCQ01000041">
    <property type="protein sequence ID" value="TCV90914.1"/>
    <property type="molecule type" value="Genomic_DNA"/>
</dbReference>
<comment type="cofactor">
    <cofactor evidence="1">
        <name>[2Fe-2S] cluster</name>
        <dbReference type="ChEBI" id="CHEBI:190135"/>
    </cofactor>
    <text evidence="1">Binds 1 [2Fe-2S] cluster per subunit.</text>
</comment>
<accession>A0A4R3YIT2</accession>
<dbReference type="PROSITE" id="PS51384">
    <property type="entry name" value="FAD_FR"/>
    <property type="match status" value="1"/>
</dbReference>
<reference evidence="3 4" key="1">
    <citation type="submission" date="2019-03" db="EMBL/GenBank/DDBJ databases">
        <title>Genomic Encyclopedia of Type Strains, Phase IV (KMG-IV): sequencing the most valuable type-strain genomes for metagenomic binning, comparative biology and taxonomic classification.</title>
        <authorList>
            <person name="Goeker M."/>
        </authorList>
    </citation>
    <scope>NUCLEOTIDE SEQUENCE [LARGE SCALE GENOMIC DNA]</scope>
    <source>
        <strain evidence="3 4">DSM 29487</strain>
    </source>
</reference>
<dbReference type="InterPro" id="IPR017938">
    <property type="entry name" value="Riboflavin_synthase-like_b-brl"/>
</dbReference>
<feature type="binding site" evidence="1">
    <location>
        <position position="240"/>
    </location>
    <ligand>
        <name>[2Fe-2S] cluster</name>
        <dbReference type="ChEBI" id="CHEBI:190135"/>
    </ligand>
</feature>
<dbReference type="AlphaFoldDB" id="A0A4R3YIT2"/>
<dbReference type="InterPro" id="IPR050353">
    <property type="entry name" value="PyrK_electron_transfer"/>
</dbReference>
<dbReference type="SUPFAM" id="SSF52343">
    <property type="entry name" value="Ferredoxin reductase-like, C-terminal NADP-linked domain"/>
    <property type="match status" value="1"/>
</dbReference>
<dbReference type="Gene3D" id="3.40.50.80">
    <property type="entry name" value="Nucleotide-binding domain of ferredoxin-NADP reductase (FNR) module"/>
    <property type="match status" value="1"/>
</dbReference>
<dbReference type="GO" id="GO:0046872">
    <property type="term" value="F:metal ion binding"/>
    <property type="evidence" value="ECO:0007669"/>
    <property type="project" value="UniProtKB-KW"/>
</dbReference>
<feature type="domain" description="FAD-binding FR-type" evidence="2">
    <location>
        <begin position="5"/>
        <end position="96"/>
    </location>
</feature>
<dbReference type="GeneID" id="98916906"/>
<evidence type="ECO:0000313" key="3">
    <source>
        <dbReference type="EMBL" id="TCV90914.1"/>
    </source>
</evidence>
<dbReference type="RefSeq" id="WP_066443802.1">
    <property type="nucleotide sequence ID" value="NZ_CAUWFI010000011.1"/>
</dbReference>
<keyword evidence="1" id="KW-0411">Iron-sulfur</keyword>
<name>A0A4R3YIT2_9FIRM</name>
<dbReference type="NCBIfam" id="TIGR02911">
    <property type="entry name" value="sulfite_red_B"/>
    <property type="match status" value="1"/>
</dbReference>
<organism evidence="3 4">
    <name type="scientific">Longibaculum muris</name>
    <dbReference type="NCBI Taxonomy" id="1796628"/>
    <lineage>
        <taxon>Bacteria</taxon>
        <taxon>Bacillati</taxon>
        <taxon>Bacillota</taxon>
        <taxon>Erysipelotrichia</taxon>
        <taxon>Erysipelotrichales</taxon>
        <taxon>Coprobacillaceae</taxon>
        <taxon>Longibaculum</taxon>
    </lineage>
</organism>
<dbReference type="Pfam" id="PF10418">
    <property type="entry name" value="DHODB_Fe-S_bind"/>
    <property type="match status" value="1"/>
</dbReference>
<dbReference type="Proteomes" id="UP000295515">
    <property type="component" value="Unassembled WGS sequence"/>
</dbReference>
<dbReference type="InterPro" id="IPR001433">
    <property type="entry name" value="OxRdtase_FAD/NAD-bd"/>
</dbReference>
<feature type="binding site" evidence="1">
    <location>
        <position position="237"/>
    </location>
    <ligand>
        <name>[2Fe-2S] cluster</name>
        <dbReference type="ChEBI" id="CHEBI:190135"/>
    </ligand>
</feature>
<sequence>MNNPVKPIPCEIIDIKKESLLEYTFKVKTDIQPDHGQFLQLSIPKIGEAPISVSAHGEGWMDFTIRSVGKVTDEIFNKQVGDTLFLRGPYGHGWPVEDEFKGKHLVVVTGGTGLAPVRSMLNTCFENDGYVKSLTLISGFKNEEGIIFKEELKKWKEKFTTYYTLDRDKIDGWNVGFVTDYVKEVPFDSFDGNYAVVVVGPPIMMKLTAEKIMSLGVPEEKIWVSFERKMSCAVGKCGHCRIDETYVCLDGPVFNYTKAKYLVD</sequence>
<proteinExistence type="predicted"/>
<dbReference type="PIRSF" id="PIRSF006816">
    <property type="entry name" value="Cyc3_hyd_g"/>
    <property type="match status" value="1"/>
</dbReference>
<dbReference type="PRINTS" id="PR00406">
    <property type="entry name" value="CYTB5RDTASE"/>
</dbReference>
<dbReference type="GO" id="GO:0051537">
    <property type="term" value="F:2 iron, 2 sulfur cluster binding"/>
    <property type="evidence" value="ECO:0007669"/>
    <property type="project" value="UniProtKB-KW"/>
</dbReference>
<dbReference type="SUPFAM" id="SSF63380">
    <property type="entry name" value="Riboflavin synthase domain-like"/>
    <property type="match status" value="1"/>
</dbReference>
<dbReference type="PANTHER" id="PTHR43513">
    <property type="entry name" value="DIHYDROOROTATE DEHYDROGENASE B (NAD(+)), ELECTRON TRANSFER SUBUNIT"/>
    <property type="match status" value="1"/>
</dbReference>
<dbReference type="Pfam" id="PF00175">
    <property type="entry name" value="NAD_binding_1"/>
    <property type="match status" value="1"/>
</dbReference>
<comment type="caution">
    <text evidence="3">The sequence shown here is derived from an EMBL/GenBank/DDBJ whole genome shotgun (WGS) entry which is preliminary data.</text>
</comment>
<dbReference type="CDD" id="cd06221">
    <property type="entry name" value="sulfite_reductase_like"/>
    <property type="match status" value="1"/>
</dbReference>
<dbReference type="PANTHER" id="PTHR43513:SF1">
    <property type="entry name" value="ANAEROBIC SULFITE REDUCTASE SUBUNIT B"/>
    <property type="match status" value="1"/>
</dbReference>